<dbReference type="GO" id="GO:0003700">
    <property type="term" value="F:DNA-binding transcription factor activity"/>
    <property type="evidence" value="ECO:0007669"/>
    <property type="project" value="InterPro"/>
</dbReference>
<dbReference type="InterPro" id="IPR010982">
    <property type="entry name" value="Lambda_DNA-bd_dom_sf"/>
</dbReference>
<dbReference type="EMBL" id="MT145067">
    <property type="protein sequence ID" value="QJI03203.1"/>
    <property type="molecule type" value="Genomic_DNA"/>
</dbReference>
<evidence type="ECO:0000259" key="1">
    <source>
        <dbReference type="Pfam" id="PF04545"/>
    </source>
</evidence>
<protein>
    <submittedName>
        <fullName evidence="2">Putative DNA binding, helix-turn-helix domain containing protein</fullName>
    </submittedName>
</protein>
<organism evidence="2">
    <name type="scientific">viral metagenome</name>
    <dbReference type="NCBI Taxonomy" id="1070528"/>
    <lineage>
        <taxon>unclassified sequences</taxon>
        <taxon>metagenomes</taxon>
        <taxon>organismal metagenomes</taxon>
    </lineage>
</organism>
<dbReference type="Gene3D" id="1.10.10.60">
    <property type="entry name" value="Homeodomain-like"/>
    <property type="match status" value="1"/>
</dbReference>
<dbReference type="InterPro" id="IPR007630">
    <property type="entry name" value="RNA_pol_sigma70_r4"/>
</dbReference>
<sequence>MAYKIRDKKKRNQEVIAFKANNPDLTQEEIAAVFGIDRSRISRILKNSKNDVSPSQTR</sequence>
<accession>A0A6H2A0M4</accession>
<evidence type="ECO:0000313" key="2">
    <source>
        <dbReference type="EMBL" id="QJA53117.1"/>
    </source>
</evidence>
<dbReference type="Pfam" id="PF04545">
    <property type="entry name" value="Sigma70_r4"/>
    <property type="match status" value="1"/>
</dbReference>
<reference evidence="2" key="1">
    <citation type="submission" date="2020-03" db="EMBL/GenBank/DDBJ databases">
        <title>The deep terrestrial virosphere.</title>
        <authorList>
            <person name="Holmfeldt K."/>
            <person name="Nilsson E."/>
            <person name="Simone D."/>
            <person name="Lopez-Fernandez M."/>
            <person name="Wu X."/>
            <person name="de Brujin I."/>
            <person name="Lundin D."/>
            <person name="Andersson A."/>
            <person name="Bertilsson S."/>
            <person name="Dopson M."/>
        </authorList>
    </citation>
    <scope>NUCLEOTIDE SEQUENCE</scope>
    <source>
        <strain evidence="2">TM448A03242</strain>
        <strain evidence="3">TM448B04283</strain>
    </source>
</reference>
<dbReference type="GO" id="GO:0006352">
    <property type="term" value="P:DNA-templated transcription initiation"/>
    <property type="evidence" value="ECO:0007669"/>
    <property type="project" value="InterPro"/>
</dbReference>
<gene>
    <name evidence="2" type="ORF">TM448A03242_0004</name>
    <name evidence="3" type="ORF">TM448B04283_0007</name>
</gene>
<proteinExistence type="predicted"/>
<dbReference type="AlphaFoldDB" id="A0A6H2A0M4"/>
<feature type="domain" description="RNA polymerase sigma-70 region 4" evidence="1">
    <location>
        <begin position="18"/>
        <end position="47"/>
    </location>
</feature>
<dbReference type="SUPFAM" id="SSF47413">
    <property type="entry name" value="lambda repressor-like DNA-binding domains"/>
    <property type="match status" value="1"/>
</dbReference>
<name>A0A6H2A0M4_9ZZZZ</name>
<dbReference type="EMBL" id="MT144395">
    <property type="protein sequence ID" value="QJA53117.1"/>
    <property type="molecule type" value="Genomic_DNA"/>
</dbReference>
<evidence type="ECO:0000313" key="3">
    <source>
        <dbReference type="EMBL" id="QJI03203.1"/>
    </source>
</evidence>
<dbReference type="GO" id="GO:0003677">
    <property type="term" value="F:DNA binding"/>
    <property type="evidence" value="ECO:0007669"/>
    <property type="project" value="InterPro"/>
</dbReference>